<evidence type="ECO:0000313" key="2">
    <source>
        <dbReference type="EMBL" id="KAF0309184.1"/>
    </source>
</evidence>
<name>A0A6A4WZA5_AMPAM</name>
<evidence type="ECO:0000256" key="1">
    <source>
        <dbReference type="SAM" id="MobiDB-lite"/>
    </source>
</evidence>
<comment type="caution">
    <text evidence="2">The sequence shown here is derived from an EMBL/GenBank/DDBJ whole genome shotgun (WGS) entry which is preliminary data.</text>
</comment>
<feature type="region of interest" description="Disordered" evidence="1">
    <location>
        <begin position="426"/>
        <end position="447"/>
    </location>
</feature>
<dbReference type="Proteomes" id="UP000440578">
    <property type="component" value="Unassembled WGS sequence"/>
</dbReference>
<feature type="compositionally biased region" description="Basic residues" evidence="1">
    <location>
        <begin position="73"/>
        <end position="83"/>
    </location>
</feature>
<reference evidence="2 3" key="1">
    <citation type="submission" date="2019-07" db="EMBL/GenBank/DDBJ databases">
        <title>Draft genome assembly of a fouling barnacle, Amphibalanus amphitrite (Darwin, 1854): The first reference genome for Thecostraca.</title>
        <authorList>
            <person name="Kim W."/>
        </authorList>
    </citation>
    <scope>NUCLEOTIDE SEQUENCE [LARGE SCALE GENOMIC DNA]</scope>
    <source>
        <strain evidence="2">SNU_AA5</strain>
        <tissue evidence="2">Soma without cirri and trophi</tissue>
    </source>
</reference>
<gene>
    <name evidence="2" type="ORF">FJT64_019672</name>
</gene>
<dbReference type="EMBL" id="VIIS01000428">
    <property type="protein sequence ID" value="KAF0309184.1"/>
    <property type="molecule type" value="Genomic_DNA"/>
</dbReference>
<proteinExistence type="predicted"/>
<protein>
    <submittedName>
        <fullName evidence="2">Uncharacterized protein</fullName>
    </submittedName>
</protein>
<organism evidence="2 3">
    <name type="scientific">Amphibalanus amphitrite</name>
    <name type="common">Striped barnacle</name>
    <name type="synonym">Balanus amphitrite</name>
    <dbReference type="NCBI Taxonomy" id="1232801"/>
    <lineage>
        <taxon>Eukaryota</taxon>
        <taxon>Metazoa</taxon>
        <taxon>Ecdysozoa</taxon>
        <taxon>Arthropoda</taxon>
        <taxon>Crustacea</taxon>
        <taxon>Multicrustacea</taxon>
        <taxon>Cirripedia</taxon>
        <taxon>Thoracica</taxon>
        <taxon>Thoracicalcarea</taxon>
        <taxon>Balanomorpha</taxon>
        <taxon>Balanoidea</taxon>
        <taxon>Balanidae</taxon>
        <taxon>Amphibalaninae</taxon>
        <taxon>Amphibalanus</taxon>
    </lineage>
</organism>
<accession>A0A6A4WZA5</accession>
<feature type="region of interest" description="Disordered" evidence="1">
    <location>
        <begin position="48"/>
        <end position="103"/>
    </location>
</feature>
<sequence>MAGNTDDVAVLEATAMELDEERVFGGVHQTDHFESMLSDIDDRMKQACRSSEQLRLESGSVTGDVEQASSGAKPRKKPYKRTTKSSSSTPAEPRVEVAEADSTSEYPCLVGPLELRPVEGIPPRGTYVAQHKHLLQPAESEFARCLTGEERTDLLSPLGRLALAMPQRFMSSKQLLEVHELLQSQGCADDPRAIEALLRVERSAGDHISTVHQFFQLGCDRRYHHVELRGKPMAFSKIVSCDMLAFLRENQWQWPALVSPNTFLSGRGSGDGIAPNAFRTYAEIESHIEVGDMVRVSGITAYIRTVVRHLCQGLVCRLERRPVSCAEEKEAVSSLVSVLLHRMQEATHEPAGIVMVYALHNDSLLEGEMRHTNRYVKLRCESHAALVGCSSWSCRLWLWMLFETCRLTVEGETQFAQMIYHQQRVKEEEERQSPRRGAANRKGKPRH</sequence>
<evidence type="ECO:0000313" key="3">
    <source>
        <dbReference type="Proteomes" id="UP000440578"/>
    </source>
</evidence>
<keyword evidence="3" id="KW-1185">Reference proteome</keyword>
<feature type="compositionally biased region" description="Basic residues" evidence="1">
    <location>
        <begin position="438"/>
        <end position="447"/>
    </location>
</feature>
<dbReference type="AlphaFoldDB" id="A0A6A4WZA5"/>